<comment type="caution">
    <text evidence="9">The sequence shown here is derived from an EMBL/GenBank/DDBJ whole genome shotgun (WGS) entry which is preliminary data.</text>
</comment>
<evidence type="ECO:0000256" key="1">
    <source>
        <dbReference type="ARBA" id="ARBA00004651"/>
    </source>
</evidence>
<dbReference type="AlphaFoldDB" id="A0A1C0ZSH3"/>
<evidence type="ECO:0000256" key="5">
    <source>
        <dbReference type="ARBA" id="ARBA00022989"/>
    </source>
</evidence>
<dbReference type="GO" id="GO:0004713">
    <property type="term" value="F:protein tyrosine kinase activity"/>
    <property type="evidence" value="ECO:0007669"/>
    <property type="project" value="TreeGrafter"/>
</dbReference>
<dbReference type="PANTHER" id="PTHR32309:SF13">
    <property type="entry name" value="FERRIC ENTEROBACTIN TRANSPORT PROTEIN FEPE"/>
    <property type="match status" value="1"/>
</dbReference>
<dbReference type="GO" id="GO:0005886">
    <property type="term" value="C:plasma membrane"/>
    <property type="evidence" value="ECO:0007669"/>
    <property type="project" value="UniProtKB-SubCell"/>
</dbReference>
<proteinExistence type="inferred from homology"/>
<dbReference type="RefSeq" id="WP_065857678.1">
    <property type="nucleotide sequence ID" value="NZ_LYPC01000028.1"/>
</dbReference>
<evidence type="ECO:0000256" key="2">
    <source>
        <dbReference type="ARBA" id="ARBA00006683"/>
    </source>
</evidence>
<keyword evidence="6 7" id="KW-0472">Membrane</keyword>
<evidence type="ECO:0000259" key="8">
    <source>
        <dbReference type="Pfam" id="PF02706"/>
    </source>
</evidence>
<evidence type="ECO:0000313" key="9">
    <source>
        <dbReference type="EMBL" id="OCT11021.1"/>
    </source>
</evidence>
<feature type="transmembrane region" description="Helical" evidence="7">
    <location>
        <begin position="16"/>
        <end position="37"/>
    </location>
</feature>
<keyword evidence="10" id="KW-1185">Reference proteome</keyword>
<dbReference type="OrthoDB" id="2360475at2"/>
<organism evidence="9 10">
    <name type="scientific">Paenibacillus pectinilyticus</name>
    <dbReference type="NCBI Taxonomy" id="512399"/>
    <lineage>
        <taxon>Bacteria</taxon>
        <taxon>Bacillati</taxon>
        <taxon>Bacillota</taxon>
        <taxon>Bacilli</taxon>
        <taxon>Bacillales</taxon>
        <taxon>Paenibacillaceae</taxon>
        <taxon>Paenibacillus</taxon>
    </lineage>
</organism>
<protein>
    <recommendedName>
        <fullName evidence="8">Polysaccharide chain length determinant N-terminal domain-containing protein</fullName>
    </recommendedName>
</protein>
<comment type="similarity">
    <text evidence="2">Belongs to the CpsC/CapA family.</text>
</comment>
<dbReference type="PANTHER" id="PTHR32309">
    <property type="entry name" value="TYROSINE-PROTEIN KINASE"/>
    <property type="match status" value="1"/>
</dbReference>
<dbReference type="EMBL" id="LYPC01000028">
    <property type="protein sequence ID" value="OCT11021.1"/>
    <property type="molecule type" value="Genomic_DNA"/>
</dbReference>
<feature type="domain" description="Polysaccharide chain length determinant N-terminal" evidence="8">
    <location>
        <begin position="2"/>
        <end position="93"/>
    </location>
</feature>
<dbReference type="Pfam" id="PF02706">
    <property type="entry name" value="Wzz"/>
    <property type="match status" value="1"/>
</dbReference>
<evidence type="ECO:0000256" key="3">
    <source>
        <dbReference type="ARBA" id="ARBA00022475"/>
    </source>
</evidence>
<evidence type="ECO:0000256" key="7">
    <source>
        <dbReference type="SAM" id="Phobius"/>
    </source>
</evidence>
<dbReference type="InterPro" id="IPR050445">
    <property type="entry name" value="Bact_polysacc_biosynth/exp"/>
</dbReference>
<gene>
    <name evidence="9" type="ORF">A8709_04780</name>
</gene>
<name>A0A1C0ZSH3_9BACL</name>
<keyword evidence="3" id="KW-1003">Cell membrane</keyword>
<evidence type="ECO:0000313" key="10">
    <source>
        <dbReference type="Proteomes" id="UP000093309"/>
    </source>
</evidence>
<evidence type="ECO:0000256" key="6">
    <source>
        <dbReference type="ARBA" id="ARBA00023136"/>
    </source>
</evidence>
<comment type="subcellular location">
    <subcellularLocation>
        <location evidence="1">Cell membrane</location>
        <topology evidence="1">Multi-pass membrane protein</topology>
    </subcellularLocation>
</comment>
<evidence type="ECO:0000256" key="4">
    <source>
        <dbReference type="ARBA" id="ARBA00022692"/>
    </source>
</evidence>
<reference evidence="10" key="1">
    <citation type="submission" date="2016-05" db="EMBL/GenBank/DDBJ databases">
        <title>Paenibacillus oryzae. sp. nov., isolated from the rice root.</title>
        <authorList>
            <person name="Zhang J."/>
            <person name="Zhang X."/>
        </authorList>
    </citation>
    <scope>NUCLEOTIDE SEQUENCE [LARGE SCALE GENOMIC DNA]</scope>
    <source>
        <strain evidence="10">KCTC13222</strain>
    </source>
</reference>
<accession>A0A1C0ZSH3</accession>
<sequence length="251" mass="27585">MEIELKQYLQILQKKIGFIAIIVLLASVAAGLASYYLMSPLYEASSKIIVNKSNDTQGRDNMDYDSLRTNALLIKTYKEIIQTPAILDKVVEKYPELGLTSTDLLDMISVDSTIDTQVMTLSIKSKSLENAAKTVNAVSEVFKNTIPSILKVDNVIILNEAKPEDHLAPVSPNLKLNVAIAFVVSLMIAIGLVFLLDYLDDSIKSERDITLYLSLPTLATISNVKPEELTGKVASKSQRMVGDTVYANANQ</sequence>
<dbReference type="STRING" id="512399.A8709_04780"/>
<dbReference type="InterPro" id="IPR003856">
    <property type="entry name" value="LPS_length_determ_N"/>
</dbReference>
<keyword evidence="4 7" id="KW-0812">Transmembrane</keyword>
<dbReference type="Proteomes" id="UP000093309">
    <property type="component" value="Unassembled WGS sequence"/>
</dbReference>
<feature type="transmembrane region" description="Helical" evidence="7">
    <location>
        <begin position="178"/>
        <end position="199"/>
    </location>
</feature>
<keyword evidence="5 7" id="KW-1133">Transmembrane helix</keyword>